<dbReference type="SUPFAM" id="SSF53098">
    <property type="entry name" value="Ribonuclease H-like"/>
    <property type="match status" value="1"/>
</dbReference>
<dbReference type="Gene3D" id="3.30.420.10">
    <property type="entry name" value="Ribonuclease H-like superfamily/Ribonuclease H"/>
    <property type="match status" value="1"/>
</dbReference>
<dbReference type="AlphaFoldDB" id="A0A0F8YEL7"/>
<evidence type="ECO:0000313" key="1">
    <source>
        <dbReference type="EMBL" id="KKK52599.1"/>
    </source>
</evidence>
<dbReference type="EMBL" id="LAZR01066939">
    <property type="protein sequence ID" value="KKK52599.1"/>
    <property type="molecule type" value="Genomic_DNA"/>
</dbReference>
<dbReference type="InterPro" id="IPR012337">
    <property type="entry name" value="RNaseH-like_sf"/>
</dbReference>
<dbReference type="GO" id="GO:0003676">
    <property type="term" value="F:nucleic acid binding"/>
    <property type="evidence" value="ECO:0007669"/>
    <property type="project" value="InterPro"/>
</dbReference>
<feature type="non-terminal residue" evidence="1">
    <location>
        <position position="165"/>
    </location>
</feature>
<organism evidence="1">
    <name type="scientific">marine sediment metagenome</name>
    <dbReference type="NCBI Taxonomy" id="412755"/>
    <lineage>
        <taxon>unclassified sequences</taxon>
        <taxon>metagenomes</taxon>
        <taxon>ecological metagenomes</taxon>
    </lineage>
</organism>
<accession>A0A0F8YEL7</accession>
<sequence length="165" mass="18306">MGNYTAEQKYDSIAMFAQGATLLEVTDTTGVSDYSARELKIQADQYQLPIKPYKTKVWDIETTDFKADIGTLMVSSFLDLHAGVPNSRTVHDFTGTIRDREAALAEWTVGQLTASDALIGHNIKGFDRNFLSGVLARNHLPQTPKRTYLDTMLIARYGMKGRIGG</sequence>
<reference evidence="1" key="1">
    <citation type="journal article" date="2015" name="Nature">
        <title>Complex archaea that bridge the gap between prokaryotes and eukaryotes.</title>
        <authorList>
            <person name="Spang A."/>
            <person name="Saw J.H."/>
            <person name="Jorgensen S.L."/>
            <person name="Zaremba-Niedzwiedzka K."/>
            <person name="Martijn J."/>
            <person name="Lind A.E."/>
            <person name="van Eijk R."/>
            <person name="Schleper C."/>
            <person name="Guy L."/>
            <person name="Ettema T.J."/>
        </authorList>
    </citation>
    <scope>NUCLEOTIDE SEQUENCE</scope>
</reference>
<dbReference type="InterPro" id="IPR036397">
    <property type="entry name" value="RNaseH_sf"/>
</dbReference>
<protein>
    <submittedName>
        <fullName evidence="1">Uncharacterized protein</fullName>
    </submittedName>
</protein>
<proteinExistence type="predicted"/>
<comment type="caution">
    <text evidence="1">The sequence shown here is derived from an EMBL/GenBank/DDBJ whole genome shotgun (WGS) entry which is preliminary data.</text>
</comment>
<gene>
    <name evidence="1" type="ORF">LCGC14_3103260</name>
</gene>
<name>A0A0F8YEL7_9ZZZZ</name>